<evidence type="ECO:0000256" key="1">
    <source>
        <dbReference type="SAM" id="MobiDB-lite"/>
    </source>
</evidence>
<keyword evidence="2" id="KW-0812">Transmembrane</keyword>
<name>A0A194S6Y8_RHOGW</name>
<evidence type="ECO:0000256" key="2">
    <source>
        <dbReference type="SAM" id="Phobius"/>
    </source>
</evidence>
<feature type="non-terminal residue" evidence="3">
    <location>
        <position position="1"/>
    </location>
</feature>
<sequence length="435" mass="45553">MPLCARWLPSLPANARAGLVLLKRPCTFVLALLLGALGALTALFYAVTNLHPPTCPSSDDTPRTRPRPTTPSSSSSTRAHPAKPTAFDSLHSLVTAPFRPAHRRPPPVHRHAGRTAGNYAVHELDGVVEAGEEEEEEADERDGRSRRSLSSREGGDETSSEADTLVDAEAVEAMEARSATGSGKAKGVKAGLVVLTQGLRWIAPLGHAHAHAKKDEPPVVESPGAYSHLGSPTLSAGESTSASSTASSSRKAPCPIKALRHRSATCSHPPRLPSTAAAQPTRRVTSDGRDYFSHHSPASPTSSSSGAAPSVADVHAHLAAPKMRKRASTSLFLRSLSPRTRSPVTTPEVTPPPSPRLSPSEHSSSSFAAAQITVQRVASLDSSAKSACGLKRRSRSPAPQRPPPVASRPSSNAVVDMQGSSGLALSDVLSSKFRS</sequence>
<keyword evidence="4" id="KW-1185">Reference proteome</keyword>
<evidence type="ECO:0000313" key="3">
    <source>
        <dbReference type="EMBL" id="KPV76265.1"/>
    </source>
</evidence>
<reference evidence="3 4" key="1">
    <citation type="journal article" date="2015" name="Front. Microbiol.">
        <title>Genome sequence of the plant growth promoting endophytic yeast Rhodotorula graminis WP1.</title>
        <authorList>
            <person name="Firrincieli A."/>
            <person name="Otillar R."/>
            <person name="Salamov A."/>
            <person name="Schmutz J."/>
            <person name="Khan Z."/>
            <person name="Redman R.S."/>
            <person name="Fleck N.D."/>
            <person name="Lindquist E."/>
            <person name="Grigoriev I.V."/>
            <person name="Doty S.L."/>
        </authorList>
    </citation>
    <scope>NUCLEOTIDE SEQUENCE [LARGE SCALE GENOMIC DNA]</scope>
    <source>
        <strain evidence="3 4">WP1</strain>
    </source>
</reference>
<dbReference type="OMA" id="WITPRNA"/>
<protein>
    <submittedName>
        <fullName evidence="3">Uncharacterized protein</fullName>
    </submittedName>
</protein>
<feature type="transmembrane region" description="Helical" evidence="2">
    <location>
        <begin position="26"/>
        <end position="47"/>
    </location>
</feature>
<feature type="region of interest" description="Disordered" evidence="1">
    <location>
        <begin position="382"/>
        <end position="415"/>
    </location>
</feature>
<dbReference type="GeneID" id="28976720"/>
<feature type="compositionally biased region" description="Basic residues" evidence="1">
    <location>
        <begin position="100"/>
        <end position="113"/>
    </location>
</feature>
<feature type="compositionally biased region" description="Basic and acidic residues" evidence="1">
    <location>
        <begin position="284"/>
        <end position="293"/>
    </location>
</feature>
<proteinExistence type="predicted"/>
<feature type="compositionally biased region" description="Low complexity" evidence="1">
    <location>
        <begin position="357"/>
        <end position="367"/>
    </location>
</feature>
<feature type="compositionally biased region" description="Low complexity" evidence="1">
    <location>
        <begin position="328"/>
        <end position="348"/>
    </location>
</feature>
<feature type="region of interest" description="Disordered" evidence="1">
    <location>
        <begin position="212"/>
        <end position="369"/>
    </location>
</feature>
<dbReference type="RefSeq" id="XP_018272314.1">
    <property type="nucleotide sequence ID" value="XM_018416272.1"/>
</dbReference>
<dbReference type="EMBL" id="KQ474076">
    <property type="protein sequence ID" value="KPV76265.1"/>
    <property type="molecule type" value="Genomic_DNA"/>
</dbReference>
<dbReference type="AlphaFoldDB" id="A0A194S6Y8"/>
<feature type="compositionally biased region" description="Low complexity" evidence="1">
    <location>
        <begin position="239"/>
        <end position="249"/>
    </location>
</feature>
<keyword evidence="2" id="KW-0472">Membrane</keyword>
<accession>A0A194S6Y8</accession>
<feature type="compositionally biased region" description="Low complexity" evidence="1">
    <location>
        <begin position="294"/>
        <end position="310"/>
    </location>
</feature>
<gene>
    <name evidence="3" type="ORF">RHOBADRAFT_52300</name>
</gene>
<feature type="region of interest" description="Disordered" evidence="1">
    <location>
        <begin position="52"/>
        <end position="164"/>
    </location>
</feature>
<evidence type="ECO:0000313" key="4">
    <source>
        <dbReference type="Proteomes" id="UP000053890"/>
    </source>
</evidence>
<keyword evidence="2" id="KW-1133">Transmembrane helix</keyword>
<dbReference type="Proteomes" id="UP000053890">
    <property type="component" value="Unassembled WGS sequence"/>
</dbReference>
<organism evidence="3 4">
    <name type="scientific">Rhodotorula graminis (strain WP1)</name>
    <dbReference type="NCBI Taxonomy" id="578459"/>
    <lineage>
        <taxon>Eukaryota</taxon>
        <taxon>Fungi</taxon>
        <taxon>Dikarya</taxon>
        <taxon>Basidiomycota</taxon>
        <taxon>Pucciniomycotina</taxon>
        <taxon>Microbotryomycetes</taxon>
        <taxon>Sporidiobolales</taxon>
        <taxon>Sporidiobolaceae</taxon>
        <taxon>Rhodotorula</taxon>
    </lineage>
</organism>
<feature type="compositionally biased region" description="Acidic residues" evidence="1">
    <location>
        <begin position="130"/>
        <end position="140"/>
    </location>
</feature>